<gene>
    <name evidence="1" type="ORF">EZS28_038481</name>
</gene>
<proteinExistence type="predicted"/>
<dbReference type="EMBL" id="SNRW01019852">
    <property type="protein sequence ID" value="KAA6365991.1"/>
    <property type="molecule type" value="Genomic_DNA"/>
</dbReference>
<dbReference type="Proteomes" id="UP000324800">
    <property type="component" value="Unassembled WGS sequence"/>
</dbReference>
<dbReference type="AlphaFoldDB" id="A0A5J4U7W1"/>
<name>A0A5J4U7W1_9EUKA</name>
<evidence type="ECO:0000313" key="2">
    <source>
        <dbReference type="Proteomes" id="UP000324800"/>
    </source>
</evidence>
<organism evidence="1 2">
    <name type="scientific">Streblomastix strix</name>
    <dbReference type="NCBI Taxonomy" id="222440"/>
    <lineage>
        <taxon>Eukaryota</taxon>
        <taxon>Metamonada</taxon>
        <taxon>Preaxostyla</taxon>
        <taxon>Oxymonadida</taxon>
        <taxon>Streblomastigidae</taxon>
        <taxon>Streblomastix</taxon>
    </lineage>
</organism>
<feature type="non-terminal residue" evidence="1">
    <location>
        <position position="53"/>
    </location>
</feature>
<comment type="caution">
    <text evidence="1">The sequence shown here is derived from an EMBL/GenBank/DDBJ whole genome shotgun (WGS) entry which is preliminary data.</text>
</comment>
<reference evidence="1 2" key="1">
    <citation type="submission" date="2019-03" db="EMBL/GenBank/DDBJ databases">
        <title>Single cell metagenomics reveals metabolic interactions within the superorganism composed of flagellate Streblomastix strix and complex community of Bacteroidetes bacteria on its surface.</title>
        <authorList>
            <person name="Treitli S.C."/>
            <person name="Kolisko M."/>
            <person name="Husnik F."/>
            <person name="Keeling P."/>
            <person name="Hampl V."/>
        </authorList>
    </citation>
    <scope>NUCLEOTIDE SEQUENCE [LARGE SCALE GENOMIC DNA]</scope>
    <source>
        <strain evidence="1">ST1C</strain>
    </source>
</reference>
<accession>A0A5J4U7W1</accession>
<sequence length="53" mass="6170">MEEFQSSLDFDWCGNGEIAFLGQSRGEEIEGVDPYQDVIRFEKIQKLDVNTRE</sequence>
<protein>
    <submittedName>
        <fullName evidence="1">Uncharacterized protein</fullName>
    </submittedName>
</protein>
<evidence type="ECO:0000313" key="1">
    <source>
        <dbReference type="EMBL" id="KAA6365991.1"/>
    </source>
</evidence>